<keyword evidence="2" id="KW-0805">Transcription regulation</keyword>
<dbReference type="AlphaFoldDB" id="A4ABA6"/>
<evidence type="ECO:0000256" key="4">
    <source>
        <dbReference type="ARBA" id="ARBA00023163"/>
    </source>
</evidence>
<protein>
    <submittedName>
        <fullName evidence="7">RNA polymerase sigma factor, sigma-70 family</fullName>
    </submittedName>
</protein>
<sequence length="186" mass="21441">MKEDQIALAYIRVKDRLKGTVRRITQRPEDVEDILQDAYINTYCAAKKAEIDNPEAFLAKTARNLALNHINSYYEKNAQQMGENVEQIVIPDSTQVEDQVASQNRFLDLCIAVRTLPPQCRKVFVLKKVYGYSHKEIALEMNISEKTIEKHITKGIKHCVKYFASLDEEMIKEKSGIANEPRKIRL</sequence>
<feature type="domain" description="RNA polymerase sigma-70 region 2" evidence="5">
    <location>
        <begin position="12"/>
        <end position="71"/>
    </location>
</feature>
<evidence type="ECO:0000259" key="5">
    <source>
        <dbReference type="Pfam" id="PF04542"/>
    </source>
</evidence>
<dbReference type="HOGENOM" id="CLU_047691_12_2_6"/>
<evidence type="ECO:0000313" key="7">
    <source>
        <dbReference type="EMBL" id="EAQ96660.1"/>
    </source>
</evidence>
<dbReference type="Pfam" id="PF08281">
    <property type="entry name" value="Sigma70_r4_2"/>
    <property type="match status" value="1"/>
</dbReference>
<proteinExistence type="inferred from homology"/>
<dbReference type="GO" id="GO:0003677">
    <property type="term" value="F:DNA binding"/>
    <property type="evidence" value="ECO:0007669"/>
    <property type="project" value="InterPro"/>
</dbReference>
<accession>A4ABA6</accession>
<evidence type="ECO:0000256" key="1">
    <source>
        <dbReference type="ARBA" id="ARBA00010641"/>
    </source>
</evidence>
<gene>
    <name evidence="7" type="ORF">KT71_06534</name>
</gene>
<name>A4ABA6_9GAMM</name>
<evidence type="ECO:0000313" key="8">
    <source>
        <dbReference type="Proteomes" id="UP000019205"/>
    </source>
</evidence>
<dbReference type="PANTHER" id="PTHR43133:SF63">
    <property type="entry name" value="RNA POLYMERASE SIGMA FACTOR FECI-RELATED"/>
    <property type="match status" value="1"/>
</dbReference>
<reference evidence="7 8" key="1">
    <citation type="journal article" date="2007" name="Proc. Natl. Acad. Sci. U.S.A.">
        <title>Characterization of a marine gammaproteobacterium capable of aerobic anoxygenic photosynthesis.</title>
        <authorList>
            <person name="Fuchs B.M."/>
            <person name="Spring S."/>
            <person name="Teeling H."/>
            <person name="Quast C."/>
            <person name="Wulf J."/>
            <person name="Schattenhofer M."/>
            <person name="Yan S."/>
            <person name="Ferriera S."/>
            <person name="Johnson J."/>
            <person name="Glockner F.O."/>
            <person name="Amann R."/>
        </authorList>
    </citation>
    <scope>NUCLEOTIDE SEQUENCE [LARGE SCALE GENOMIC DNA]</scope>
    <source>
        <strain evidence="7">KT71</strain>
    </source>
</reference>
<dbReference type="InterPro" id="IPR013249">
    <property type="entry name" value="RNA_pol_sigma70_r4_t2"/>
</dbReference>
<dbReference type="SUPFAM" id="SSF88659">
    <property type="entry name" value="Sigma3 and sigma4 domains of RNA polymerase sigma factors"/>
    <property type="match status" value="1"/>
</dbReference>
<dbReference type="EMBL" id="AAOA02000004">
    <property type="protein sequence ID" value="EAQ96660.1"/>
    <property type="molecule type" value="Genomic_DNA"/>
</dbReference>
<keyword evidence="4" id="KW-0804">Transcription</keyword>
<feature type="domain" description="RNA polymerase sigma factor 70 region 4 type 2" evidence="6">
    <location>
        <begin position="112"/>
        <end position="159"/>
    </location>
</feature>
<dbReference type="InterPro" id="IPR013324">
    <property type="entry name" value="RNA_pol_sigma_r3/r4-like"/>
</dbReference>
<evidence type="ECO:0000256" key="3">
    <source>
        <dbReference type="ARBA" id="ARBA00023082"/>
    </source>
</evidence>
<comment type="caution">
    <text evidence="7">The sequence shown here is derived from an EMBL/GenBank/DDBJ whole genome shotgun (WGS) entry which is preliminary data.</text>
</comment>
<dbReference type="Proteomes" id="UP000019205">
    <property type="component" value="Chromosome"/>
</dbReference>
<dbReference type="InterPro" id="IPR007627">
    <property type="entry name" value="RNA_pol_sigma70_r2"/>
</dbReference>
<keyword evidence="8" id="KW-1185">Reference proteome</keyword>
<evidence type="ECO:0000256" key="2">
    <source>
        <dbReference type="ARBA" id="ARBA00023015"/>
    </source>
</evidence>
<dbReference type="GO" id="GO:0016987">
    <property type="term" value="F:sigma factor activity"/>
    <property type="evidence" value="ECO:0007669"/>
    <property type="project" value="UniProtKB-KW"/>
</dbReference>
<evidence type="ECO:0000259" key="6">
    <source>
        <dbReference type="Pfam" id="PF08281"/>
    </source>
</evidence>
<organism evidence="7 8">
    <name type="scientific">Congregibacter litoralis KT71</name>
    <dbReference type="NCBI Taxonomy" id="314285"/>
    <lineage>
        <taxon>Bacteria</taxon>
        <taxon>Pseudomonadati</taxon>
        <taxon>Pseudomonadota</taxon>
        <taxon>Gammaproteobacteria</taxon>
        <taxon>Cellvibrionales</taxon>
        <taxon>Halieaceae</taxon>
        <taxon>Congregibacter</taxon>
    </lineage>
</organism>
<dbReference type="InterPro" id="IPR014284">
    <property type="entry name" value="RNA_pol_sigma-70_dom"/>
</dbReference>
<dbReference type="InterPro" id="IPR013325">
    <property type="entry name" value="RNA_pol_sigma_r2"/>
</dbReference>
<dbReference type="eggNOG" id="COG1595">
    <property type="taxonomic scope" value="Bacteria"/>
</dbReference>
<dbReference type="STRING" id="314285.KT71_06534"/>
<comment type="similarity">
    <text evidence="1">Belongs to the sigma-70 factor family. ECF subfamily.</text>
</comment>
<dbReference type="SUPFAM" id="SSF88946">
    <property type="entry name" value="Sigma2 domain of RNA polymerase sigma factors"/>
    <property type="match status" value="1"/>
</dbReference>
<dbReference type="Gene3D" id="1.10.1740.10">
    <property type="match status" value="1"/>
</dbReference>
<reference evidence="7 8" key="2">
    <citation type="journal article" date="2009" name="PLoS ONE">
        <title>The photosynthetic apparatus and its regulation in the aerobic gammaproteobacterium Congregibacter litoralis gen. nov., sp. nov.</title>
        <authorList>
            <person name="Spring S."/>
            <person name="Lunsdorf H."/>
            <person name="Fuchs B.M."/>
            <person name="Tindall B.J."/>
        </authorList>
    </citation>
    <scope>NUCLEOTIDE SEQUENCE [LARGE SCALE GENOMIC DNA]</scope>
    <source>
        <strain evidence="7">KT71</strain>
    </source>
</reference>
<dbReference type="Gene3D" id="1.10.10.10">
    <property type="entry name" value="Winged helix-like DNA-binding domain superfamily/Winged helix DNA-binding domain"/>
    <property type="match status" value="1"/>
</dbReference>
<dbReference type="RefSeq" id="WP_008293728.1">
    <property type="nucleotide sequence ID" value="NZ_CM002299.1"/>
</dbReference>
<dbReference type="OrthoDB" id="6689546at2"/>
<dbReference type="PANTHER" id="PTHR43133">
    <property type="entry name" value="RNA POLYMERASE ECF-TYPE SIGMA FACTO"/>
    <property type="match status" value="1"/>
</dbReference>
<dbReference type="InterPro" id="IPR036388">
    <property type="entry name" value="WH-like_DNA-bd_sf"/>
</dbReference>
<dbReference type="Pfam" id="PF04542">
    <property type="entry name" value="Sigma70_r2"/>
    <property type="match status" value="1"/>
</dbReference>
<dbReference type="NCBIfam" id="TIGR02937">
    <property type="entry name" value="sigma70-ECF"/>
    <property type="match status" value="1"/>
</dbReference>
<dbReference type="GO" id="GO:0006352">
    <property type="term" value="P:DNA-templated transcription initiation"/>
    <property type="evidence" value="ECO:0007669"/>
    <property type="project" value="InterPro"/>
</dbReference>
<keyword evidence="3" id="KW-0731">Sigma factor</keyword>
<dbReference type="InterPro" id="IPR039425">
    <property type="entry name" value="RNA_pol_sigma-70-like"/>
</dbReference>